<proteinExistence type="predicted"/>
<evidence type="ECO:0000313" key="2">
    <source>
        <dbReference type="Proteomes" id="UP000005615"/>
    </source>
</evidence>
<sequence>MTSVCGLTAPEDIELAGDSQSLLVGEMILGGRLMALKIDSVTEEPRELYPALSVEGAADWGSDDCTVYPDQMTFHGIDLSERENGQWQLLVVNHGLRESVEFFQVVTDELGTPESLVWRGCVLAPDGESLNDVAALPGGGFLSTTPFVGSELWSIAKALVGFNTGYVRQWEQNSGWRRVPNTEGRYPNGVIAASDGSQFHVNMYIDGLVKTFALDGTELGSATVLNGDNLSWGQDGKIRIASHRAGKLEMVQALEASPETNLQIPFAILEYEPGNGEVKEIFVHDGSEFGAATVAQQVGSKLVMGSFKGTRIAIVEVDE</sequence>
<organism evidence="1 2">
    <name type="scientific">Aequoribacter fuscus</name>
    <dbReference type="NCBI Taxonomy" id="2518989"/>
    <lineage>
        <taxon>Bacteria</taxon>
        <taxon>Pseudomonadati</taxon>
        <taxon>Pseudomonadota</taxon>
        <taxon>Gammaproteobacteria</taxon>
        <taxon>Cellvibrionales</taxon>
        <taxon>Halieaceae</taxon>
        <taxon>Aequoribacter</taxon>
    </lineage>
</organism>
<dbReference type="PANTHER" id="PTHR11799">
    <property type="entry name" value="PARAOXONASE"/>
    <property type="match status" value="1"/>
</dbReference>
<dbReference type="InterPro" id="IPR051288">
    <property type="entry name" value="Serum_paraoxonase/arylesterase"/>
</dbReference>
<reference evidence="1 2" key="1">
    <citation type="journal article" date="2011" name="J. Bacteriol.">
        <title>Genome sequence of strain IMCC3088, a proteorhodopsin-containing marine bacterium belonging to the OM60/NOR5 clade.</title>
        <authorList>
            <person name="Jang Y."/>
            <person name="Oh H.M."/>
            <person name="Kang I."/>
            <person name="Lee K."/>
            <person name="Yang S.J."/>
            <person name="Cho J.C."/>
        </authorList>
    </citation>
    <scope>NUCLEOTIDE SEQUENCE [LARGE SCALE GENOMIC DNA]</scope>
    <source>
        <strain evidence="1 2">IMCC3088</strain>
    </source>
</reference>
<dbReference type="AlphaFoldDB" id="F3L4V0"/>
<protein>
    <submittedName>
        <fullName evidence="1">Uncharacterized protein</fullName>
    </submittedName>
</protein>
<gene>
    <name evidence="1" type="ORF">IMCC3088_2728</name>
</gene>
<name>F3L4V0_9GAMM</name>
<dbReference type="EMBL" id="AEIG01000090">
    <property type="protein sequence ID" value="EGG28642.1"/>
    <property type="molecule type" value="Genomic_DNA"/>
</dbReference>
<dbReference type="PANTHER" id="PTHR11799:SF12">
    <property type="entry name" value="PARAOXONASE-RELATED"/>
    <property type="match status" value="1"/>
</dbReference>
<accession>F3L4V0</accession>
<dbReference type="eggNOG" id="COG3386">
    <property type="taxonomic scope" value="Bacteria"/>
</dbReference>
<keyword evidence="2" id="KW-1185">Reference proteome</keyword>
<dbReference type="InterPro" id="IPR011042">
    <property type="entry name" value="6-blade_b-propeller_TolB-like"/>
</dbReference>
<comment type="caution">
    <text evidence="1">The sequence shown here is derived from an EMBL/GenBank/DDBJ whole genome shotgun (WGS) entry which is preliminary data.</text>
</comment>
<dbReference type="SUPFAM" id="SSF63829">
    <property type="entry name" value="Calcium-dependent phosphotriesterase"/>
    <property type="match status" value="1"/>
</dbReference>
<evidence type="ECO:0000313" key="1">
    <source>
        <dbReference type="EMBL" id="EGG28642.1"/>
    </source>
</evidence>
<dbReference type="Gene3D" id="2.120.10.30">
    <property type="entry name" value="TolB, C-terminal domain"/>
    <property type="match status" value="1"/>
</dbReference>
<dbReference type="STRING" id="2518989.IMCC3088_2728"/>
<dbReference type="Proteomes" id="UP000005615">
    <property type="component" value="Unassembled WGS sequence"/>
</dbReference>